<dbReference type="InterPro" id="IPR006162">
    <property type="entry name" value="Ppantetheine_attach_site"/>
</dbReference>
<sequence length="1024" mass="110165">MDESLLPEEVAISAKEQAQWLLHQLQPGRGVCNVGIAVRVERVLRWWPLQQALNHLGRRHPALRAVLSFDGPVPHKRFLAADVEFPLSVDGATEQSLPGLLSERVIEPFELGDGGLLIRAHLVLLPGASVVLFVSHHLVIDYISTVILMTELPRLYESFAADGQAPPELDGIAAIHLEPPADQNVIDYWIKHLDGVDPGGMALPGARAITGRPTFAGARVGHEMSAAAVEAVARLRARTKVTQNLILLAAFYLLLARHGAGPAVVVGIPVTGRRKLRGDVVGFHTKTLPVRVDVTDDLRVEELVQRTCGAFLEGLEHDDASFEDIQTVLASRSADWRVPLFRHSFNYRPLKEEDRYMAGAPIQLGEVHNGMSRLDMEWIFYGSDTAIEIATVYSTEVHEEKFVRSLFQRYEAILLEMAEGLAAPVGTVTGWSDLDRTADRLLGTTGRPMSSPTVLAAVAAHTAEHPDAPAVRHRGRTVTYGELMSKAAAVAGMLRENGLRPGEPVALFAGRGPDLLAAALGVWTAGGAYLPLDPEHPAVRLADQVADASVRFILAEAGAPAEMTGGRRVLPLAAAVGTEVAGIGAGATDPEGTAYLIYTSGSSGRPKGVVVSHASLANLLHDFADRLEFAVTDKMLWLTTFSFDISALEVFLPLVAGGTVVIADDHDRVDASRLFRLVSDENVGVVQATPTTWRHIAGELAGQLAGRRVLCGGEPLSAVLAGRLLADGCRLFNVYGPTETTIWSTVAELRHPVPDPVPIGVPIANTTVMVCTPEGRPVPPGVPGELWIGGAGVALGYHDRPDATAERFCDVPGRGRFYRTGDEVRQSDEGLVFLGRTDRQVKIRGHRLELAEIESVLEHHPAVRAAAVVTEPDSAGHLRLVAAISPTGGGPVDDSRLREHAARHLPAAAVPSRIVVLDRFPMTGNDKVDHRALGRLLAPDGAPVVLPVDPALRKLVMLWREVLGDNRLGPDANFFLSGGHSLLAVTLADRLTAEFGEGIGFDTVFDAPSPRLFQLWLSDREVSR</sequence>
<feature type="domain" description="Carrier" evidence="4">
    <location>
        <begin position="946"/>
        <end position="1021"/>
    </location>
</feature>
<dbReference type="PANTHER" id="PTHR45527:SF1">
    <property type="entry name" value="FATTY ACID SYNTHASE"/>
    <property type="match status" value="1"/>
</dbReference>
<dbReference type="Gene3D" id="3.40.50.980">
    <property type="match status" value="2"/>
</dbReference>
<dbReference type="Gene3D" id="2.30.38.10">
    <property type="entry name" value="Luciferase, Domain 3"/>
    <property type="match status" value="1"/>
</dbReference>
<dbReference type="NCBIfam" id="TIGR01733">
    <property type="entry name" value="AA-adenyl-dom"/>
    <property type="match status" value="1"/>
</dbReference>
<evidence type="ECO:0000313" key="6">
    <source>
        <dbReference type="Proteomes" id="UP000054537"/>
    </source>
</evidence>
<dbReference type="PROSITE" id="PS00012">
    <property type="entry name" value="PHOSPHOPANTETHEINE"/>
    <property type="match status" value="1"/>
</dbReference>
<dbReference type="SUPFAM" id="SSF47336">
    <property type="entry name" value="ACP-like"/>
    <property type="match status" value="1"/>
</dbReference>
<dbReference type="InterPro" id="IPR045851">
    <property type="entry name" value="AMP-bd_C_sf"/>
</dbReference>
<dbReference type="GO" id="GO:0043041">
    <property type="term" value="P:amino acid activation for nonribosomal peptide biosynthetic process"/>
    <property type="evidence" value="ECO:0007669"/>
    <property type="project" value="TreeGrafter"/>
</dbReference>
<comment type="cofactor">
    <cofactor evidence="1">
        <name>pantetheine 4'-phosphate</name>
        <dbReference type="ChEBI" id="CHEBI:47942"/>
    </cofactor>
</comment>
<dbReference type="OrthoDB" id="5476914at2"/>
<dbReference type="InterPro" id="IPR023213">
    <property type="entry name" value="CAT-like_dom_sf"/>
</dbReference>
<reference evidence="5 6" key="1">
    <citation type="submission" date="2014-10" db="EMBL/GenBank/DDBJ databases">
        <title>Draft genome sequence of Actinoplanes utahensis NRRL 12052.</title>
        <authorList>
            <person name="Velasco-Bucheli B."/>
            <person name="del Cerro C."/>
            <person name="Hormigo D."/>
            <person name="Garcia J.L."/>
            <person name="Acebal C."/>
            <person name="Arroyo M."/>
            <person name="de la Mata I."/>
        </authorList>
    </citation>
    <scope>NUCLEOTIDE SEQUENCE [LARGE SCALE GENOMIC DNA]</scope>
    <source>
        <strain evidence="5 6">NRRL 12052</strain>
    </source>
</reference>
<dbReference type="Pfam" id="PF00550">
    <property type="entry name" value="PP-binding"/>
    <property type="match status" value="1"/>
</dbReference>
<dbReference type="AlphaFoldDB" id="A0A0A6UQ51"/>
<evidence type="ECO:0000256" key="2">
    <source>
        <dbReference type="ARBA" id="ARBA00022450"/>
    </source>
</evidence>
<dbReference type="Pfam" id="PF00668">
    <property type="entry name" value="Condensation"/>
    <property type="match status" value="1"/>
</dbReference>
<dbReference type="InterPro" id="IPR025110">
    <property type="entry name" value="AMP-bd_C"/>
</dbReference>
<dbReference type="PROSITE" id="PS00455">
    <property type="entry name" value="AMP_BINDING"/>
    <property type="match status" value="1"/>
</dbReference>
<keyword evidence="6" id="KW-1185">Reference proteome</keyword>
<accession>A0A0A6UQ51</accession>
<dbReference type="Gene3D" id="3.30.300.30">
    <property type="match status" value="1"/>
</dbReference>
<dbReference type="GO" id="GO:0005829">
    <property type="term" value="C:cytosol"/>
    <property type="evidence" value="ECO:0007669"/>
    <property type="project" value="TreeGrafter"/>
</dbReference>
<dbReference type="Proteomes" id="UP000054537">
    <property type="component" value="Unassembled WGS sequence"/>
</dbReference>
<dbReference type="GO" id="GO:0009239">
    <property type="term" value="P:enterobactin biosynthetic process"/>
    <property type="evidence" value="ECO:0007669"/>
    <property type="project" value="TreeGrafter"/>
</dbReference>
<dbReference type="InterPro" id="IPR000873">
    <property type="entry name" value="AMP-dep_synth/lig_dom"/>
</dbReference>
<dbReference type="GO" id="GO:0009366">
    <property type="term" value="C:enterobactin synthetase complex"/>
    <property type="evidence" value="ECO:0007669"/>
    <property type="project" value="TreeGrafter"/>
</dbReference>
<name>A0A0A6UQ51_ACTUT</name>
<dbReference type="InterPro" id="IPR009081">
    <property type="entry name" value="PP-bd_ACP"/>
</dbReference>
<dbReference type="eggNOG" id="COG1020">
    <property type="taxonomic scope" value="Bacteria"/>
</dbReference>
<protein>
    <recommendedName>
        <fullName evidence="4">Carrier domain-containing protein</fullName>
    </recommendedName>
</protein>
<dbReference type="PROSITE" id="PS50075">
    <property type="entry name" value="CARRIER"/>
    <property type="match status" value="1"/>
</dbReference>
<dbReference type="STRING" id="1869.MB27_05260"/>
<dbReference type="Pfam" id="PF00501">
    <property type="entry name" value="AMP-binding"/>
    <property type="match status" value="1"/>
</dbReference>
<dbReference type="InterPro" id="IPR001242">
    <property type="entry name" value="Condensation_dom"/>
</dbReference>
<dbReference type="InterPro" id="IPR036736">
    <property type="entry name" value="ACP-like_sf"/>
</dbReference>
<keyword evidence="3" id="KW-0597">Phosphoprotein</keyword>
<dbReference type="SUPFAM" id="SSF52777">
    <property type="entry name" value="CoA-dependent acyltransferases"/>
    <property type="match status" value="2"/>
</dbReference>
<dbReference type="GO" id="GO:0047527">
    <property type="term" value="F:2,3-dihydroxybenzoate-serine ligase activity"/>
    <property type="evidence" value="ECO:0007669"/>
    <property type="project" value="TreeGrafter"/>
</dbReference>
<dbReference type="EMBL" id="JRTT01000005">
    <property type="protein sequence ID" value="KHD78260.1"/>
    <property type="molecule type" value="Genomic_DNA"/>
</dbReference>
<keyword evidence="2" id="KW-0596">Phosphopantetheine</keyword>
<dbReference type="PANTHER" id="PTHR45527">
    <property type="entry name" value="NONRIBOSOMAL PEPTIDE SYNTHETASE"/>
    <property type="match status" value="1"/>
</dbReference>
<organism evidence="5 6">
    <name type="scientific">Actinoplanes utahensis</name>
    <dbReference type="NCBI Taxonomy" id="1869"/>
    <lineage>
        <taxon>Bacteria</taxon>
        <taxon>Bacillati</taxon>
        <taxon>Actinomycetota</taxon>
        <taxon>Actinomycetes</taxon>
        <taxon>Micromonosporales</taxon>
        <taxon>Micromonosporaceae</taxon>
        <taxon>Actinoplanes</taxon>
    </lineage>
</organism>
<evidence type="ECO:0000256" key="3">
    <source>
        <dbReference type="ARBA" id="ARBA00022553"/>
    </source>
</evidence>
<dbReference type="InterPro" id="IPR020845">
    <property type="entry name" value="AMP-binding_CS"/>
</dbReference>
<dbReference type="Pfam" id="PF13193">
    <property type="entry name" value="AMP-binding_C"/>
    <property type="match status" value="1"/>
</dbReference>
<dbReference type="SUPFAM" id="SSF56801">
    <property type="entry name" value="Acetyl-CoA synthetase-like"/>
    <property type="match status" value="1"/>
</dbReference>
<dbReference type="Gene3D" id="3.30.559.10">
    <property type="entry name" value="Chloramphenicol acetyltransferase-like domain"/>
    <property type="match status" value="1"/>
</dbReference>
<evidence type="ECO:0000256" key="1">
    <source>
        <dbReference type="ARBA" id="ARBA00001957"/>
    </source>
</evidence>
<dbReference type="GO" id="GO:0031177">
    <property type="term" value="F:phosphopantetheine binding"/>
    <property type="evidence" value="ECO:0007669"/>
    <property type="project" value="TreeGrafter"/>
</dbReference>
<dbReference type="InterPro" id="IPR010071">
    <property type="entry name" value="AA_adenyl_dom"/>
</dbReference>
<evidence type="ECO:0000313" key="5">
    <source>
        <dbReference type="EMBL" id="KHD78260.1"/>
    </source>
</evidence>
<dbReference type="CDD" id="cd05930">
    <property type="entry name" value="A_NRPS"/>
    <property type="match status" value="1"/>
</dbReference>
<dbReference type="Gene3D" id="1.10.1200.10">
    <property type="entry name" value="ACP-like"/>
    <property type="match status" value="1"/>
</dbReference>
<dbReference type="Gene3D" id="3.30.559.30">
    <property type="entry name" value="Nonribosomal peptide synthetase, condensation domain"/>
    <property type="match status" value="1"/>
</dbReference>
<dbReference type="RefSeq" id="WP_043522916.1">
    <property type="nucleotide sequence ID" value="NZ_BAABKU010000002.1"/>
</dbReference>
<dbReference type="GO" id="GO:0008610">
    <property type="term" value="P:lipid biosynthetic process"/>
    <property type="evidence" value="ECO:0007669"/>
    <property type="project" value="UniProtKB-ARBA"/>
</dbReference>
<proteinExistence type="predicted"/>
<evidence type="ECO:0000259" key="4">
    <source>
        <dbReference type="PROSITE" id="PS50075"/>
    </source>
</evidence>
<gene>
    <name evidence="5" type="ORF">MB27_05260</name>
</gene>
<comment type="caution">
    <text evidence="5">The sequence shown here is derived from an EMBL/GenBank/DDBJ whole genome shotgun (WGS) entry which is preliminary data.</text>
</comment>